<dbReference type="Gene3D" id="3.40.50.10320">
    <property type="entry name" value="LmbE-like"/>
    <property type="match status" value="1"/>
</dbReference>
<dbReference type="SUPFAM" id="SSF102588">
    <property type="entry name" value="LmbE-like"/>
    <property type="match status" value="1"/>
</dbReference>
<name>A0A2Z4PX65_9GAMM</name>
<evidence type="ECO:0000313" key="1">
    <source>
        <dbReference type="EMBL" id="AWY02103.1"/>
    </source>
</evidence>
<evidence type="ECO:0000313" key="2">
    <source>
        <dbReference type="Proteomes" id="UP000249898"/>
    </source>
</evidence>
<dbReference type="OrthoDB" id="7007936at2"/>
<dbReference type="AlphaFoldDB" id="A0A2Z4PX65"/>
<dbReference type="InterPro" id="IPR024078">
    <property type="entry name" value="LmbE-like_dom_sf"/>
</dbReference>
<organism evidence="1 2">
    <name type="scientific">Marinomonas primoryensis</name>
    <dbReference type="NCBI Taxonomy" id="178399"/>
    <lineage>
        <taxon>Bacteria</taxon>
        <taxon>Pseudomonadati</taxon>
        <taxon>Pseudomonadota</taxon>
        <taxon>Gammaproteobacteria</taxon>
        <taxon>Oceanospirillales</taxon>
        <taxon>Oceanospirillaceae</taxon>
        <taxon>Marinomonas</taxon>
    </lineage>
</organism>
<dbReference type="EMBL" id="CP016181">
    <property type="protein sequence ID" value="AWY02103.1"/>
    <property type="molecule type" value="Genomic_DNA"/>
</dbReference>
<protein>
    <recommendedName>
        <fullName evidence="3">GlcNAc-PI de-N-acetylase</fullName>
    </recommendedName>
</protein>
<evidence type="ECO:0008006" key="3">
    <source>
        <dbReference type="Google" id="ProtNLM"/>
    </source>
</evidence>
<reference evidence="1 2" key="1">
    <citation type="submission" date="2016-06" db="EMBL/GenBank/DDBJ databases">
        <title>The sequenced genome of the ice-adhering bacterium Marinomonas primoryensis, from Antarctica.</title>
        <authorList>
            <person name="Graham L."/>
            <person name="Vance T.D.R."/>
            <person name="Davies P.L."/>
        </authorList>
    </citation>
    <scope>NUCLEOTIDE SEQUENCE [LARGE SCALE GENOMIC DNA]</scope>
    <source>
        <strain evidence="1 2">AceL</strain>
    </source>
</reference>
<dbReference type="Proteomes" id="UP000249898">
    <property type="component" value="Chromosome"/>
</dbReference>
<proteinExistence type="predicted"/>
<accession>A0A2Z4PX65</accession>
<sequence>MKKLDYQYALKPDWQSDARLEKQATANQSNIVNLTLSDNTGFAELNPEKYTWLLSFTYQSTHKKKSGSVCVLLDNNEQNTVDHRQYFEAGETGTRYLNLSGLLADDQTLSQWQLAYDHCLLMPDATLLGFKKPDIHHGPILIIAPHADDAELAAYGVYSDFSDQVWITTINAGQNVQSLDRQYITGLDGNLKDAVSRKAKIRAWNSMTTPLLAGVKLERLSSLGYFNLTKDTFYNAPEKQQNDSLCPELTPAISRALNTMTLPNDELNISSGQRLVDDLASLLDQIKPTSVFVTDPEIDPHPEHIMSAHALALAIQQSDHIPDRVFMYVNHLRKIKKFPYGPEHARTALPPWYESTSKFGHYSCYSHQLTLKTQKEKVVSFDSMHDLRSKPRIQKMLKAWWHKKVLKSGYQFYGYHHYFQTHIKANEVFTFVDGKTFSDSLIQKE</sequence>
<gene>
    <name evidence="1" type="ORF">A8139_20800</name>
</gene>
<dbReference type="RefSeq" id="WP_112141188.1">
    <property type="nucleotide sequence ID" value="NZ_CP016181.1"/>
</dbReference>